<organism evidence="3 4">
    <name type="scientific">Phialocephala subalpina</name>
    <dbReference type="NCBI Taxonomy" id="576137"/>
    <lineage>
        <taxon>Eukaryota</taxon>
        <taxon>Fungi</taxon>
        <taxon>Dikarya</taxon>
        <taxon>Ascomycota</taxon>
        <taxon>Pezizomycotina</taxon>
        <taxon>Leotiomycetes</taxon>
        <taxon>Helotiales</taxon>
        <taxon>Mollisiaceae</taxon>
        <taxon>Phialocephala</taxon>
        <taxon>Phialocephala fortinii species complex</taxon>
    </lineage>
</organism>
<dbReference type="PROSITE" id="PS00108">
    <property type="entry name" value="PROTEIN_KINASE_ST"/>
    <property type="match status" value="3"/>
</dbReference>
<evidence type="ECO:0000313" key="3">
    <source>
        <dbReference type="EMBL" id="CZR55069.1"/>
    </source>
</evidence>
<dbReference type="InterPro" id="IPR008271">
    <property type="entry name" value="Ser/Thr_kinase_AS"/>
</dbReference>
<feature type="domain" description="Protein kinase" evidence="2">
    <location>
        <begin position="571"/>
        <end position="913"/>
    </location>
</feature>
<dbReference type="GO" id="GO:0004672">
    <property type="term" value="F:protein kinase activity"/>
    <property type="evidence" value="ECO:0007669"/>
    <property type="project" value="InterPro"/>
</dbReference>
<evidence type="ECO:0000259" key="2">
    <source>
        <dbReference type="PROSITE" id="PS50011"/>
    </source>
</evidence>
<keyword evidence="4" id="KW-1185">Reference proteome</keyword>
<evidence type="ECO:0000313" key="4">
    <source>
        <dbReference type="Proteomes" id="UP000184330"/>
    </source>
</evidence>
<dbReference type="STRING" id="576137.A0A1L7WQM7"/>
<feature type="domain" description="Protein kinase" evidence="2">
    <location>
        <begin position="82"/>
        <end position="441"/>
    </location>
</feature>
<reference evidence="3 4" key="1">
    <citation type="submission" date="2016-03" db="EMBL/GenBank/DDBJ databases">
        <authorList>
            <person name="Ploux O."/>
        </authorList>
    </citation>
    <scope>NUCLEOTIDE SEQUENCE [LARGE SCALE GENOMIC DNA]</scope>
    <source>
        <strain evidence="3 4">UAMH 11012</strain>
    </source>
</reference>
<proteinExistence type="predicted"/>
<accession>A0A1L7WQM7</accession>
<dbReference type="PANTHER" id="PTHR44305">
    <property type="entry name" value="SI:DKEY-192D15.2-RELATED"/>
    <property type="match status" value="1"/>
</dbReference>
<dbReference type="InterPro" id="IPR011009">
    <property type="entry name" value="Kinase-like_dom_sf"/>
</dbReference>
<dbReference type="SUPFAM" id="SSF56112">
    <property type="entry name" value="Protein kinase-like (PK-like)"/>
    <property type="match status" value="3"/>
</dbReference>
<dbReference type="PANTHER" id="PTHR44305:SF2">
    <property type="entry name" value="SI:DKEY-192D15.2"/>
    <property type="match status" value="1"/>
</dbReference>
<dbReference type="EMBL" id="FJOG01000006">
    <property type="protein sequence ID" value="CZR55069.1"/>
    <property type="molecule type" value="Genomic_DNA"/>
</dbReference>
<dbReference type="Gene3D" id="1.10.510.10">
    <property type="entry name" value="Transferase(Phosphotransferase) domain 1"/>
    <property type="match status" value="3"/>
</dbReference>
<gene>
    <name evidence="3" type="ORF">PAC_04955</name>
</gene>
<dbReference type="Proteomes" id="UP000184330">
    <property type="component" value="Unassembled WGS sequence"/>
</dbReference>
<evidence type="ECO:0000256" key="1">
    <source>
        <dbReference type="SAM" id="MobiDB-lite"/>
    </source>
</evidence>
<sequence>MAAPPTASQLRDNALWDHINYWTRYRDEAPMTLGEIRDIYRSRDFIRIPIAPDPTLLGNLVAYPGGFPPPPPAVPNAVQQAWLNQTPTGLPNGGQYWNGTRLLFGNDDKSIGLWEYQPPAGVASTQRAAVVVKEDIGEQAVKRTYDLRNEHAYMNRLTASQSLHVLRSPYPPLLYGDEPRPDAVRAIFLEYCPMGDLWDLIALRRNTRRQFDTLTVWKFFECLVDGACAMHFGTELVRDAAADDDTFIASKENMSLIHFDIKPENIFLTKRDITHNTPVLKYGDFGHCESYTPANRQNATNEWKRNRNNWRRWGTPLYFTPEQFSKEWDFKDFESSPIAGKYRSDKTSIFGIGLLMYQIVTLAEFPPTTLVGLPPIGPKIRGPFFPSYQLNGQQAKGNTYGPDIRAYRNMYSQTLTDLISECLYENPDHRPTLPKLKYEIIKAYKAVQEVDDRINPEAWEHFLPQPPVAPIVLTALRATRKRARGKGTVDIPNNFNRPGTINMQCAAILLDGFQCKRKIRTVPTANPRCGICVRDYLIRTVDYWRAYRGQNPATAFLDETPENLPTTNQYWKGTKFIDGGNNVRLGVWEYQPPAGVEDRKKKFTKLVVKELKEPSDELDHDDDYLRRLQYPVSAHILKILCQSEVYGGGAPDPEFEDNVKRVFLEYCPHGDLFDLINLRQFSKRRFDLLTLWKMFECLVDGVCAMHCGIDPIIPDTLEDEDVFLLGKEDEWKNIIHFDIKPDNILIGDRDGKHNTPVLKFGDFGKSEQYGPTEKADMSDEMKFNREEWRKNGTETYFAPEQFSEEWDYLGWETSEIAGNYSSDKTNIFGVGILMYMLATLQDEGLTGPKAKPFFPIDWINGSPPQGITYGPDLAAYNRIYSKPLTDLIYERLYENSSIADSKIVEFRKHRPDLQRLKYETSNAIDVLQKNNVEPEAWKHFIPEPPIAPMVQGAAAGQMPGQTVAQLIAQVAGAQPAGAQQVGVQAQQVAAQVPQSGPAQPAGGQIAAAVQAAQAPAVPMGPPVIPTANIAARKRSRTDTTYAKAPGDFWPPAVRLMYCGGLWNNGVQQGEKEIIILCCKFTILPHSPRYVKANLPYQRSNLVMATPLEERQQLRDKVNEWRKYRGEPKATLAEIRDHYRRHDYIVVPPALDLDLPEPTIFDPHDPPYVHKPPKAPDAAKKAWLKKSLPSLPNAGKGWKGIKMLGSGAEGIVGLWQWVTPKNFQGEEPNIQKVAVKQMVPEESYGYALLNEAAILNKLKMARSSHVVRCVYDADEIDFEEEGIQEHAKAYKGALRRIFLEYCELGSLQMLLNLRMETQVKFEEITLWLMLNCLVDGMCAMEYGGELALDLQRNTYTPVPKLPRWKSIVHLDIKPNNILLGSRENNHIATPVLKFGDFGASEYWPPEGNAALKRQKTENFRDVGTEGYLLPEQYSKEWEYKNWAQSKIASKFSYKSNVWGVGICMYHLITLQDDPPDHPDGPQPFLPPFQLNEGAPKGYTFAPNLRAYSDQNLYSVELVDLIYECMYQTPSDRPNLHDLKRRIRLRIRAALDGGGKPEDWETFLPEPPLALNHAKPAAKGGKGEKRRKI</sequence>
<dbReference type="GO" id="GO:0005524">
    <property type="term" value="F:ATP binding"/>
    <property type="evidence" value="ECO:0007669"/>
    <property type="project" value="InterPro"/>
</dbReference>
<feature type="domain" description="Protein kinase" evidence="2">
    <location>
        <begin position="1197"/>
        <end position="1543"/>
    </location>
</feature>
<dbReference type="PROSITE" id="PS50011">
    <property type="entry name" value="PROTEIN_KINASE_DOM"/>
    <property type="match status" value="3"/>
</dbReference>
<name>A0A1L7WQM7_9HELO</name>
<dbReference type="Pfam" id="PF00069">
    <property type="entry name" value="Pkinase"/>
    <property type="match status" value="3"/>
</dbReference>
<dbReference type="InterPro" id="IPR000719">
    <property type="entry name" value="Prot_kinase_dom"/>
</dbReference>
<dbReference type="SMART" id="SM00220">
    <property type="entry name" value="S_TKc"/>
    <property type="match status" value="1"/>
</dbReference>
<protein>
    <recommendedName>
        <fullName evidence="2">Protein kinase domain-containing protein</fullName>
    </recommendedName>
</protein>
<dbReference type="OrthoDB" id="4062651at2759"/>
<dbReference type="InterPro" id="IPR053083">
    <property type="entry name" value="TF_kinase-domain_protein"/>
</dbReference>
<feature type="region of interest" description="Disordered" evidence="1">
    <location>
        <begin position="1563"/>
        <end position="1587"/>
    </location>
</feature>